<reference evidence="1 2" key="1">
    <citation type="journal article" date="2019" name="Int. J. Syst. Evol. Microbiol.">
        <title>The Global Catalogue of Microorganisms (GCM) 10K type strain sequencing project: providing services to taxonomists for standard genome sequencing and annotation.</title>
        <authorList>
            <consortium name="The Broad Institute Genomics Platform"/>
            <consortium name="The Broad Institute Genome Sequencing Center for Infectious Disease"/>
            <person name="Wu L."/>
            <person name="Ma J."/>
        </authorList>
    </citation>
    <scope>NUCLEOTIDE SEQUENCE [LARGE SCALE GENOMIC DNA]</scope>
    <source>
        <strain evidence="1 2">JCM 17504</strain>
    </source>
</reference>
<keyword evidence="2" id="KW-1185">Reference proteome</keyword>
<evidence type="ECO:0000313" key="2">
    <source>
        <dbReference type="Proteomes" id="UP001501729"/>
    </source>
</evidence>
<dbReference type="Pfam" id="PF26508">
    <property type="entry name" value="DUF8170"/>
    <property type="match status" value="1"/>
</dbReference>
<protein>
    <submittedName>
        <fullName evidence="1">Uncharacterized protein</fullName>
    </submittedName>
</protein>
<gene>
    <name evidence="1" type="ORF">GCM10025751_16560</name>
</gene>
<evidence type="ECO:0000313" key="1">
    <source>
        <dbReference type="EMBL" id="GAA5046831.1"/>
    </source>
</evidence>
<organism evidence="1 2">
    <name type="scientific">Haladaptatus pallidirubidus</name>
    <dbReference type="NCBI Taxonomy" id="1008152"/>
    <lineage>
        <taxon>Archaea</taxon>
        <taxon>Methanobacteriati</taxon>
        <taxon>Methanobacteriota</taxon>
        <taxon>Stenosarchaea group</taxon>
        <taxon>Halobacteria</taxon>
        <taxon>Halobacteriales</taxon>
        <taxon>Haladaptataceae</taxon>
        <taxon>Haladaptatus</taxon>
    </lineage>
</organism>
<dbReference type="Proteomes" id="UP001501729">
    <property type="component" value="Unassembled WGS sequence"/>
</dbReference>
<proteinExistence type="predicted"/>
<dbReference type="AlphaFoldDB" id="A0AAV3UFP1"/>
<sequence length="169" mass="19768">MEKAEEYLHDTSLSLEAYENLSRSISELTPIIRTDTSYFVLGSYGREEIRRLQLVKDRLNRRLNSYAFLMVDVRGEWENGVLKFRVLADFTDHIVGVVEHDRSGFLVEQGLFVAEESYFEKTHVLKREYEGESPYSWMQESVFELLDREGRLYAWSGEGALGRETEKIP</sequence>
<dbReference type="EMBL" id="BAABKX010000001">
    <property type="protein sequence ID" value="GAA5046831.1"/>
    <property type="molecule type" value="Genomic_DNA"/>
</dbReference>
<comment type="caution">
    <text evidence="1">The sequence shown here is derived from an EMBL/GenBank/DDBJ whole genome shotgun (WGS) entry which is preliminary data.</text>
</comment>
<dbReference type="RefSeq" id="WP_390184374.1">
    <property type="nucleotide sequence ID" value="NZ_JBHMAI010000001.1"/>
</dbReference>
<name>A0AAV3UFP1_9EURY</name>
<accession>A0AAV3UFP1</accession>
<dbReference type="InterPro" id="IPR058483">
    <property type="entry name" value="DUF8170"/>
</dbReference>